<name>A0A8T2QQS2_CERRI</name>
<keyword evidence="3" id="KW-0269">Exonuclease</keyword>
<dbReference type="InterPro" id="IPR036397">
    <property type="entry name" value="RNaseH_sf"/>
</dbReference>
<dbReference type="InterPro" id="IPR013520">
    <property type="entry name" value="Ribonucl_H"/>
</dbReference>
<evidence type="ECO:0000256" key="1">
    <source>
        <dbReference type="ARBA" id="ARBA00022722"/>
    </source>
</evidence>
<dbReference type="EMBL" id="CM035437">
    <property type="protein sequence ID" value="KAH7286533.1"/>
    <property type="molecule type" value="Genomic_DNA"/>
</dbReference>
<evidence type="ECO:0000256" key="3">
    <source>
        <dbReference type="ARBA" id="ARBA00022839"/>
    </source>
</evidence>
<dbReference type="Gene3D" id="3.30.420.10">
    <property type="entry name" value="Ribonuclease H-like superfamily/Ribonuclease H"/>
    <property type="match status" value="1"/>
</dbReference>
<gene>
    <name evidence="5" type="ORF">KP509_32G011400</name>
</gene>
<evidence type="ECO:0000259" key="4">
    <source>
        <dbReference type="SMART" id="SM00479"/>
    </source>
</evidence>
<dbReference type="SUPFAM" id="SSF53098">
    <property type="entry name" value="Ribonuclease H-like"/>
    <property type="match status" value="1"/>
</dbReference>
<evidence type="ECO:0000313" key="5">
    <source>
        <dbReference type="EMBL" id="KAH7286532.1"/>
    </source>
</evidence>
<dbReference type="GO" id="GO:0000175">
    <property type="term" value="F:3'-5'-RNA exonuclease activity"/>
    <property type="evidence" value="ECO:0007669"/>
    <property type="project" value="InterPro"/>
</dbReference>
<dbReference type="OrthoDB" id="448399at2759"/>
<reference evidence="5" key="1">
    <citation type="submission" date="2021-08" db="EMBL/GenBank/DDBJ databases">
        <title>WGS assembly of Ceratopteris richardii.</title>
        <authorList>
            <person name="Marchant D.B."/>
            <person name="Chen G."/>
            <person name="Jenkins J."/>
            <person name="Shu S."/>
            <person name="Leebens-Mack J."/>
            <person name="Grimwood J."/>
            <person name="Schmutz J."/>
            <person name="Soltis P."/>
            <person name="Soltis D."/>
            <person name="Chen Z.-H."/>
        </authorList>
    </citation>
    <scope>NUCLEOTIDE SEQUENCE</scope>
    <source>
        <strain evidence="5">Whitten #5841</strain>
        <tissue evidence="5">Leaf</tissue>
    </source>
</reference>
<accession>A0A8T2QQS2</accession>
<comment type="caution">
    <text evidence="5">The sequence shown here is derived from an EMBL/GenBank/DDBJ whole genome shotgun (WGS) entry which is preliminary data.</text>
</comment>
<keyword evidence="1" id="KW-0540">Nuclease</keyword>
<dbReference type="InterPro" id="IPR051274">
    <property type="entry name" value="3-5_Exoribonuclease"/>
</dbReference>
<dbReference type="PANTHER" id="PTHR23044">
    <property type="entry name" value="3'-5' EXONUCLEASE ERI1-RELATED"/>
    <property type="match status" value="1"/>
</dbReference>
<evidence type="ECO:0000313" key="6">
    <source>
        <dbReference type="Proteomes" id="UP000825935"/>
    </source>
</evidence>
<dbReference type="GO" id="GO:0003676">
    <property type="term" value="F:nucleic acid binding"/>
    <property type="evidence" value="ECO:0007669"/>
    <property type="project" value="InterPro"/>
</dbReference>
<dbReference type="PANTHER" id="PTHR23044:SF61">
    <property type="entry name" value="3'-5' EXORIBONUCLEASE 1-RELATED"/>
    <property type="match status" value="1"/>
</dbReference>
<dbReference type="InterPro" id="IPR047201">
    <property type="entry name" value="ERI-1_3'hExo-like"/>
</dbReference>
<dbReference type="SMART" id="SM00479">
    <property type="entry name" value="EXOIII"/>
    <property type="match status" value="1"/>
</dbReference>
<dbReference type="CDD" id="cd06133">
    <property type="entry name" value="ERI-1_3'hExo_like"/>
    <property type="match status" value="1"/>
</dbReference>
<dbReference type="Proteomes" id="UP000825935">
    <property type="component" value="Chromosome 32"/>
</dbReference>
<dbReference type="InterPro" id="IPR012337">
    <property type="entry name" value="RNaseH-like_sf"/>
</dbReference>
<organism evidence="5 6">
    <name type="scientific">Ceratopteris richardii</name>
    <name type="common">Triangle waterfern</name>
    <dbReference type="NCBI Taxonomy" id="49495"/>
    <lineage>
        <taxon>Eukaryota</taxon>
        <taxon>Viridiplantae</taxon>
        <taxon>Streptophyta</taxon>
        <taxon>Embryophyta</taxon>
        <taxon>Tracheophyta</taxon>
        <taxon>Polypodiopsida</taxon>
        <taxon>Polypodiidae</taxon>
        <taxon>Polypodiales</taxon>
        <taxon>Pteridineae</taxon>
        <taxon>Pteridaceae</taxon>
        <taxon>Parkerioideae</taxon>
        <taxon>Ceratopteris</taxon>
    </lineage>
</organism>
<dbReference type="Pfam" id="PF00929">
    <property type="entry name" value="RNase_T"/>
    <property type="match status" value="1"/>
</dbReference>
<protein>
    <recommendedName>
        <fullName evidence="4">Exonuclease domain-containing protein</fullName>
    </recommendedName>
</protein>
<sequence>MLIRPRALLRTRLMSNCMVIRNDSSPRPLALARPFTFHKSKRAPFVHFVLSNGAYPPVLKARQKQKQSCVYMVQERFSSASAMSNLDYQLEENLSRPPRKRHLCYYYSQGLCTLENDPNHLEKFTHDYPDLSVGSLELKKLQPQPFQYYLVLDLEGMVEILEFPVVMIDTTTLKVVDRFHRFVRPIKMSEARIDEYIEGKYGRWGLDRVWHDTAIPFTKVLKQFEHWMAKHGIWDARQDCKLKHAAFVTCGNWDVKTKIPQQCATSSISLPTYFFEWVNLKDIYLNFYQRRAGGMLAMLRGLQIPMAGTHHVGLDDAHNIARVLQRIIIDGGVVKITAKRSVKNPSEVKFRFKNRV</sequence>
<dbReference type="OMA" id="GSHHLGF"/>
<keyword evidence="6" id="KW-1185">Reference proteome</keyword>
<dbReference type="AlphaFoldDB" id="A0A8T2QQS2"/>
<dbReference type="EMBL" id="CM035437">
    <property type="protein sequence ID" value="KAH7286532.1"/>
    <property type="molecule type" value="Genomic_DNA"/>
</dbReference>
<proteinExistence type="predicted"/>
<evidence type="ECO:0000256" key="2">
    <source>
        <dbReference type="ARBA" id="ARBA00022801"/>
    </source>
</evidence>
<feature type="domain" description="Exonuclease" evidence="4">
    <location>
        <begin position="148"/>
        <end position="333"/>
    </location>
</feature>
<keyword evidence="2" id="KW-0378">Hydrolase</keyword>